<dbReference type="GO" id="GO:0008757">
    <property type="term" value="F:S-adenosylmethionine-dependent methyltransferase activity"/>
    <property type="evidence" value="ECO:0007669"/>
    <property type="project" value="InterPro"/>
</dbReference>
<evidence type="ECO:0000313" key="3">
    <source>
        <dbReference type="Proteomes" id="UP000033038"/>
    </source>
</evidence>
<evidence type="ECO:0000313" key="2">
    <source>
        <dbReference type="EMBL" id="AKB51667.1"/>
    </source>
</evidence>
<dbReference type="AlphaFoldDB" id="A0A0E3QP40"/>
<reference evidence="2 3" key="1">
    <citation type="submission" date="2014-07" db="EMBL/GenBank/DDBJ databases">
        <title>Methanogenic archaea and the global carbon cycle.</title>
        <authorList>
            <person name="Henriksen J.R."/>
            <person name="Luke J."/>
            <person name="Reinhart S."/>
            <person name="Benedict M.N."/>
            <person name="Youngblut N.D."/>
            <person name="Metcalf M.E."/>
            <person name="Whitaker R.J."/>
            <person name="Metcalf W.W."/>
        </authorList>
    </citation>
    <scope>NUCLEOTIDE SEQUENCE [LARGE SCALE GENOMIC DNA]</scope>
    <source>
        <strain evidence="2 3">Wiesmoor</strain>
    </source>
</reference>
<keyword evidence="2" id="KW-0489">Methyltransferase</keyword>
<dbReference type="HOGENOM" id="CLU_037990_8_1_2"/>
<gene>
    <name evidence="2" type="ORF">MSBRW_2414</name>
</gene>
<dbReference type="GeneID" id="31597827"/>
<dbReference type="RefSeq" id="WP_011307300.1">
    <property type="nucleotide sequence ID" value="NZ_CP009526.1"/>
</dbReference>
<dbReference type="Proteomes" id="UP000033038">
    <property type="component" value="Chromosome"/>
</dbReference>
<keyword evidence="2" id="KW-0808">Transferase</keyword>
<protein>
    <submittedName>
        <fullName evidence="2">SAM-dependent methyltransferase</fullName>
    </submittedName>
</protein>
<dbReference type="Pfam" id="PF08241">
    <property type="entry name" value="Methyltransf_11"/>
    <property type="match status" value="1"/>
</dbReference>
<name>A0A0E3QP40_METBA</name>
<dbReference type="PATRIC" id="fig|1434109.4.peg.3120"/>
<evidence type="ECO:0000259" key="1">
    <source>
        <dbReference type="Pfam" id="PF08241"/>
    </source>
</evidence>
<proteinExistence type="predicted"/>
<dbReference type="SUPFAM" id="SSF53335">
    <property type="entry name" value="S-adenosyl-L-methionine-dependent methyltransferases"/>
    <property type="match status" value="1"/>
</dbReference>
<dbReference type="InterPro" id="IPR013216">
    <property type="entry name" value="Methyltransf_11"/>
</dbReference>
<dbReference type="InterPro" id="IPR029063">
    <property type="entry name" value="SAM-dependent_MTases_sf"/>
</dbReference>
<dbReference type="KEGG" id="mbw:MSBRW_2414"/>
<dbReference type="EMBL" id="CP009526">
    <property type="protein sequence ID" value="AKB51667.1"/>
    <property type="molecule type" value="Genomic_DNA"/>
</dbReference>
<dbReference type="CDD" id="cd02440">
    <property type="entry name" value="AdoMet_MTases"/>
    <property type="match status" value="1"/>
</dbReference>
<accession>A0A0E3QP40</accession>
<dbReference type="PANTHER" id="PTHR43861">
    <property type="entry name" value="TRANS-ACONITATE 2-METHYLTRANSFERASE-RELATED"/>
    <property type="match status" value="1"/>
</dbReference>
<feature type="domain" description="Methyltransferase type 11" evidence="1">
    <location>
        <begin position="39"/>
        <end position="131"/>
    </location>
</feature>
<organism evidence="2 3">
    <name type="scientific">Methanosarcina barkeri str. Wiesmoor</name>
    <dbReference type="NCBI Taxonomy" id="1434109"/>
    <lineage>
        <taxon>Archaea</taxon>
        <taxon>Methanobacteriati</taxon>
        <taxon>Methanobacteriota</taxon>
        <taxon>Stenosarchaea group</taxon>
        <taxon>Methanomicrobia</taxon>
        <taxon>Methanosarcinales</taxon>
        <taxon>Methanosarcinaceae</taxon>
        <taxon>Methanosarcina</taxon>
    </lineage>
</organism>
<dbReference type="GO" id="GO:0032259">
    <property type="term" value="P:methylation"/>
    <property type="evidence" value="ECO:0007669"/>
    <property type="project" value="UniProtKB-KW"/>
</dbReference>
<dbReference type="Gene3D" id="3.40.50.150">
    <property type="entry name" value="Vaccinia Virus protein VP39"/>
    <property type="match status" value="1"/>
</dbReference>
<sequence>MEIDYNELAKKYDLTRKENVDTINRFLENLSFSEETNILDFGCGTGNFTCALKRITNANVYGVEPADKMRQKAIDKNTDVIFEKGNHEKIPFMDNFFDFIYMTDVIHHIPNINVMFKELNRVLKQGGSLCIVTESHKQIESRFWAKYFPATVKVEKKRYPDIPEIVESATNNGFVFSKIETTDANHKHSISKNFLMLVENKGYSMFHLISNDDHECGLADLRNDYSKQVKIEYSHGETFLWLKKPFKNW</sequence>